<organism evidence="1 2">
    <name type="scientific">Orrella marina</name>
    <dbReference type="NCBI Taxonomy" id="2163011"/>
    <lineage>
        <taxon>Bacteria</taxon>
        <taxon>Pseudomonadati</taxon>
        <taxon>Pseudomonadota</taxon>
        <taxon>Betaproteobacteria</taxon>
        <taxon>Burkholderiales</taxon>
        <taxon>Alcaligenaceae</taxon>
        <taxon>Orrella</taxon>
    </lineage>
</organism>
<dbReference type="EMBL" id="CP028901">
    <property type="protein sequence ID" value="AWB33528.1"/>
    <property type="molecule type" value="Genomic_DNA"/>
</dbReference>
<keyword evidence="2" id="KW-1185">Reference proteome</keyword>
<evidence type="ECO:0000313" key="2">
    <source>
        <dbReference type="Proteomes" id="UP000244571"/>
    </source>
</evidence>
<protein>
    <recommendedName>
        <fullName evidence="3">Transposase</fullName>
    </recommendedName>
</protein>
<evidence type="ECO:0000313" key="1">
    <source>
        <dbReference type="EMBL" id="AWB33528.1"/>
    </source>
</evidence>
<sequence length="80" mass="8585">MKLEGNLACLPKVGWVKAVVHREIVGKIKTVTISRESTGKYYASILGDDGLPEIEPPTHIERVTGVDLGLKDALVSSAGR</sequence>
<name>A0A2R4XIC0_9BURK</name>
<gene>
    <name evidence="1" type="ORF">DBV39_07180</name>
</gene>
<dbReference type="Proteomes" id="UP000244571">
    <property type="component" value="Chromosome"/>
</dbReference>
<proteinExistence type="predicted"/>
<reference evidence="1 2" key="1">
    <citation type="submission" date="2018-04" db="EMBL/GenBank/DDBJ databases">
        <title>Bordetella sp. HZ20 isolated from seawater.</title>
        <authorList>
            <person name="Sun C."/>
        </authorList>
    </citation>
    <scope>NUCLEOTIDE SEQUENCE [LARGE SCALE GENOMIC DNA]</scope>
    <source>
        <strain evidence="1 2">HZ20</strain>
    </source>
</reference>
<evidence type="ECO:0008006" key="3">
    <source>
        <dbReference type="Google" id="ProtNLM"/>
    </source>
</evidence>
<dbReference type="KEGG" id="boz:DBV39_07180"/>
<dbReference type="AlphaFoldDB" id="A0A2R4XIC0"/>
<accession>A0A2R4XIC0</accession>